<proteinExistence type="predicted"/>
<dbReference type="GO" id="GO:0003678">
    <property type="term" value="F:DNA helicase activity"/>
    <property type="evidence" value="ECO:0007669"/>
    <property type="project" value="UniProtKB-EC"/>
</dbReference>
<evidence type="ECO:0000256" key="1">
    <source>
        <dbReference type="ARBA" id="ARBA00022741"/>
    </source>
</evidence>
<dbReference type="PANTHER" id="PTHR11070">
    <property type="entry name" value="UVRD / RECB / PCRA DNA HELICASE FAMILY MEMBER"/>
    <property type="match status" value="1"/>
</dbReference>
<reference evidence="8 9" key="1">
    <citation type="submission" date="2023-07" db="EMBL/GenBank/DDBJ databases">
        <title>Genomic Encyclopedia of Type Strains, Phase IV (KMG-IV): sequencing the most valuable type-strain genomes for metagenomic binning, comparative biology and taxonomic classification.</title>
        <authorList>
            <person name="Goeker M."/>
        </authorList>
    </citation>
    <scope>NUCLEOTIDE SEQUENCE [LARGE SCALE GENOMIC DNA]</scope>
    <source>
        <strain evidence="8 9">DSM 4006</strain>
    </source>
</reference>
<feature type="binding site" evidence="5">
    <location>
        <begin position="231"/>
        <end position="238"/>
    </location>
    <ligand>
        <name>ATP</name>
        <dbReference type="ChEBI" id="CHEBI:30616"/>
    </ligand>
</feature>
<feature type="domain" description="UvrD-like helicase ATP-binding" evidence="7">
    <location>
        <begin position="210"/>
        <end position="579"/>
    </location>
</feature>
<name>A0ABT9XJ32_9BACL</name>
<dbReference type="Pfam" id="PF00580">
    <property type="entry name" value="UvrD-helicase"/>
    <property type="match status" value="1"/>
</dbReference>
<evidence type="ECO:0000313" key="9">
    <source>
        <dbReference type="Proteomes" id="UP001232973"/>
    </source>
</evidence>
<dbReference type="InterPro" id="IPR027417">
    <property type="entry name" value="P-loop_NTPase"/>
</dbReference>
<evidence type="ECO:0000256" key="4">
    <source>
        <dbReference type="ARBA" id="ARBA00022840"/>
    </source>
</evidence>
<evidence type="ECO:0000313" key="8">
    <source>
        <dbReference type="EMBL" id="MDQ0190315.1"/>
    </source>
</evidence>
<dbReference type="GO" id="GO:0016787">
    <property type="term" value="F:hydrolase activity"/>
    <property type="evidence" value="ECO:0007669"/>
    <property type="project" value="UniProtKB-KW"/>
</dbReference>
<dbReference type="InterPro" id="IPR027785">
    <property type="entry name" value="UvrD-like_helicase_C"/>
</dbReference>
<dbReference type="Gene3D" id="3.40.50.300">
    <property type="entry name" value="P-loop containing nucleotide triphosphate hydrolases"/>
    <property type="match status" value="3"/>
</dbReference>
<keyword evidence="1 5" id="KW-0547">Nucleotide-binding</keyword>
<dbReference type="RefSeq" id="WP_274454681.1">
    <property type="nucleotide sequence ID" value="NZ_CP067097.1"/>
</dbReference>
<keyword evidence="2 5" id="KW-0378">Hydrolase</keyword>
<evidence type="ECO:0000256" key="3">
    <source>
        <dbReference type="ARBA" id="ARBA00022806"/>
    </source>
</evidence>
<evidence type="ECO:0000256" key="6">
    <source>
        <dbReference type="SAM" id="MobiDB-lite"/>
    </source>
</evidence>
<dbReference type="PANTHER" id="PTHR11070:SF17">
    <property type="entry name" value="DNA HELICASE IV"/>
    <property type="match status" value="1"/>
</dbReference>
<dbReference type="EMBL" id="JAUSTP010000017">
    <property type="protein sequence ID" value="MDQ0190315.1"/>
    <property type="molecule type" value="Genomic_DNA"/>
</dbReference>
<keyword evidence="3 5" id="KW-0347">Helicase</keyword>
<feature type="region of interest" description="Disordered" evidence="6">
    <location>
        <begin position="1"/>
        <end position="25"/>
    </location>
</feature>
<sequence length="735" mass="82320">MLNHEVETGTVPASVPDETRPDPVVEERDRLQQVLTSITRQLEKLQSISTQFDGDDDVEAQTADEVAAQAVERLRAEQVQMMTRARHEPYFGRLDFEAADENAPTPLYIGKFGLEDDATGDRLVIDWRAPVASMFYSFTGQGDTAAYESPDGTIEGRVYLKRNIAIRNSVLQRVVDSYVRGQANLPVTDEFLLYRLTEHKDNRLRDIVSTIQAEQDRIIRAERNLAIVIQGVAGSGKTTVALHRLAYLLYQYKEKLRAERMIIFAPNAMFLDYISEVLPELGVGGIRQTTFAAWAMEPLGDTVKLRNAKRRLERWFGIVEDEAVARERAIAQRKGSLAFAAVLDAHVRACEENLVPSQDFVPWEGAVLKETVIRSWYTAEYRHLPLAQRKARVLARVKRWYEMELKNQVSGQAASALRKTASQRYRSYAAKWGDPSALALYQAVLADEGMEMPTEDAAGHGGNRRKAAASRTGTRSRGHSRPLVETEDLAALLYLHVKLHGIDAENRFDHVVIDEAQDFSPLQIEVLKAHCPTGSFTILGDLAQSIHTYQGISSWDSFLELFPKDASRYFQLDVSYRSTTEIIEFANRIITRFPGFIPARPVFRSGDPVRVDEIAADDRFCAAAQAVAELQQQGANTVAVLCRTEADCEPYYRALADAGIDAQQIDASRQQYHGGVSVLPVYLAKGLEFDAVVIVDADALHYRETASDARLLYVGCTRALHHLWVQYSGKPSPLL</sequence>
<protein>
    <submittedName>
        <fullName evidence="8">DNA helicase-2/ATP-dependent DNA helicase PcrA</fullName>
        <ecNumber evidence="8">3.6.4.12</ecNumber>
    </submittedName>
</protein>
<evidence type="ECO:0000256" key="5">
    <source>
        <dbReference type="PROSITE-ProRule" id="PRU00560"/>
    </source>
</evidence>
<keyword evidence="9" id="KW-1185">Reference proteome</keyword>
<evidence type="ECO:0000256" key="2">
    <source>
        <dbReference type="ARBA" id="ARBA00022801"/>
    </source>
</evidence>
<dbReference type="InterPro" id="IPR014016">
    <property type="entry name" value="UvrD-like_ATP-bd"/>
</dbReference>
<keyword evidence="4 5" id="KW-0067">ATP-binding</keyword>
<dbReference type="PROSITE" id="PS51198">
    <property type="entry name" value="UVRD_HELICASE_ATP_BIND"/>
    <property type="match status" value="1"/>
</dbReference>
<organism evidence="8 9">
    <name type="scientific">Alicyclobacillus cycloheptanicus</name>
    <dbReference type="NCBI Taxonomy" id="1457"/>
    <lineage>
        <taxon>Bacteria</taxon>
        <taxon>Bacillati</taxon>
        <taxon>Bacillota</taxon>
        <taxon>Bacilli</taxon>
        <taxon>Bacillales</taxon>
        <taxon>Alicyclobacillaceae</taxon>
        <taxon>Alicyclobacillus</taxon>
    </lineage>
</organism>
<comment type="caution">
    <text evidence="8">The sequence shown here is derived from an EMBL/GenBank/DDBJ whole genome shotgun (WGS) entry which is preliminary data.</text>
</comment>
<dbReference type="InterPro" id="IPR000212">
    <property type="entry name" value="DNA_helicase_UvrD/REP"/>
</dbReference>
<dbReference type="EC" id="3.6.4.12" evidence="8"/>
<dbReference type="SUPFAM" id="SSF52540">
    <property type="entry name" value="P-loop containing nucleoside triphosphate hydrolases"/>
    <property type="match status" value="1"/>
</dbReference>
<evidence type="ECO:0000259" key="7">
    <source>
        <dbReference type="PROSITE" id="PS51198"/>
    </source>
</evidence>
<dbReference type="Proteomes" id="UP001232973">
    <property type="component" value="Unassembled WGS sequence"/>
</dbReference>
<feature type="region of interest" description="Disordered" evidence="6">
    <location>
        <begin position="453"/>
        <end position="481"/>
    </location>
</feature>
<accession>A0ABT9XJ32</accession>
<feature type="compositionally biased region" description="Basic residues" evidence="6">
    <location>
        <begin position="462"/>
        <end position="480"/>
    </location>
</feature>
<dbReference type="Pfam" id="PF13538">
    <property type="entry name" value="UvrD_C_2"/>
    <property type="match status" value="1"/>
</dbReference>
<gene>
    <name evidence="8" type="ORF">J2S03_002179</name>
</gene>